<dbReference type="EMBL" id="AGRW01000051">
    <property type="protein sequence ID" value="EIC01291.1"/>
    <property type="molecule type" value="Genomic_DNA"/>
</dbReference>
<reference evidence="8 9" key="1">
    <citation type="submission" date="2011-09" db="EMBL/GenBank/DDBJ databases">
        <title>The draft genome of Treponema saccharophilum DSM 2985.</title>
        <authorList>
            <consortium name="US DOE Joint Genome Institute (JGI-PGF)"/>
            <person name="Lucas S."/>
            <person name="Copeland A."/>
            <person name="Lapidus A."/>
            <person name="Glavina del Rio T."/>
            <person name="Dalin E."/>
            <person name="Tice H."/>
            <person name="Bruce D."/>
            <person name="Goodwin L."/>
            <person name="Pitluck S."/>
            <person name="Peters L."/>
            <person name="Kyrpides N."/>
            <person name="Mavromatis K."/>
            <person name="Ivanova N."/>
            <person name="Markowitz V."/>
            <person name="Cheng J.-F."/>
            <person name="Hugenholtz P."/>
            <person name="Woyke T."/>
            <person name="Wu D."/>
            <person name="Gronow S."/>
            <person name="Wellnitz S."/>
            <person name="Brambilla E."/>
            <person name="Klenk H.-P."/>
            <person name="Eisen J.A."/>
        </authorList>
    </citation>
    <scope>NUCLEOTIDE SEQUENCE [LARGE SCALE GENOMIC DNA]</scope>
    <source>
        <strain evidence="8 9">DSM 2985</strain>
    </source>
</reference>
<keyword evidence="3 6" id="KW-0238">DNA-binding</keyword>
<dbReference type="AlphaFoldDB" id="H7EMK6"/>
<gene>
    <name evidence="6" type="primary">ruvA</name>
    <name evidence="8" type="ORF">TresaDRAFT_0428</name>
</gene>
<comment type="caution">
    <text evidence="8">The sequence shown here is derived from an EMBL/GenBank/DDBJ whole genome shotgun (WGS) entry which is preliminary data.</text>
</comment>
<dbReference type="PATRIC" id="fig|907348.3.peg.2181"/>
<keyword evidence="8" id="KW-0067">ATP-binding</keyword>
<dbReference type="InterPro" id="IPR010994">
    <property type="entry name" value="RuvA_2-like"/>
</dbReference>
<evidence type="ECO:0000313" key="9">
    <source>
        <dbReference type="Proteomes" id="UP000003571"/>
    </source>
</evidence>
<comment type="subcellular location">
    <subcellularLocation>
        <location evidence="6">Cytoplasm</location>
    </subcellularLocation>
</comment>
<organism evidence="8 9">
    <name type="scientific">Treponema saccharophilum DSM 2985</name>
    <dbReference type="NCBI Taxonomy" id="907348"/>
    <lineage>
        <taxon>Bacteria</taxon>
        <taxon>Pseudomonadati</taxon>
        <taxon>Spirochaetota</taxon>
        <taxon>Spirochaetia</taxon>
        <taxon>Spirochaetales</taxon>
        <taxon>Treponemataceae</taxon>
        <taxon>Treponema</taxon>
    </lineage>
</organism>
<dbReference type="GO" id="GO:0048476">
    <property type="term" value="C:Holliday junction resolvase complex"/>
    <property type="evidence" value="ECO:0007669"/>
    <property type="project" value="UniProtKB-UniRule"/>
</dbReference>
<dbReference type="eggNOG" id="COG0632">
    <property type="taxonomic scope" value="Bacteria"/>
</dbReference>
<dbReference type="Proteomes" id="UP000003571">
    <property type="component" value="Unassembled WGS sequence"/>
</dbReference>
<keyword evidence="9" id="KW-1185">Reference proteome</keyword>
<dbReference type="SMART" id="SM00278">
    <property type="entry name" value="HhH1"/>
    <property type="match status" value="2"/>
</dbReference>
<dbReference type="GO" id="GO:0005524">
    <property type="term" value="F:ATP binding"/>
    <property type="evidence" value="ECO:0007669"/>
    <property type="project" value="InterPro"/>
</dbReference>
<dbReference type="SUPFAM" id="SSF50249">
    <property type="entry name" value="Nucleic acid-binding proteins"/>
    <property type="match status" value="1"/>
</dbReference>
<comment type="function">
    <text evidence="6">The RuvA-RuvB-RuvC complex processes Holliday junction (HJ) DNA during genetic recombination and DNA repair, while the RuvA-RuvB complex plays an important role in the rescue of blocked DNA replication forks via replication fork reversal (RFR). RuvA specifically binds to HJ cruciform DNA, conferring on it an open structure. The RuvB hexamer acts as an ATP-dependent pump, pulling dsDNA into and through the RuvAB complex. HJ branch migration allows RuvC to scan DNA until it finds its consensus sequence, where it cleaves and resolves the cruciform DNA.</text>
</comment>
<evidence type="ECO:0000259" key="7">
    <source>
        <dbReference type="SMART" id="SM00278"/>
    </source>
</evidence>
<comment type="caution">
    <text evidence="6">Lacks conserved residue(s) required for the propagation of feature annotation.</text>
</comment>
<feature type="domain" description="Helix-hairpin-helix DNA-binding motif class 1" evidence="7">
    <location>
        <begin position="108"/>
        <end position="127"/>
    </location>
</feature>
<evidence type="ECO:0000256" key="4">
    <source>
        <dbReference type="ARBA" id="ARBA00023172"/>
    </source>
</evidence>
<evidence type="ECO:0000256" key="5">
    <source>
        <dbReference type="ARBA" id="ARBA00023204"/>
    </source>
</evidence>
<feature type="region of interest" description="Domain I" evidence="6">
    <location>
        <begin position="1"/>
        <end position="64"/>
    </location>
</feature>
<dbReference type="Gene3D" id="1.10.150.20">
    <property type="entry name" value="5' to 3' exonuclease, C-terminal subdomain"/>
    <property type="match status" value="1"/>
</dbReference>
<dbReference type="Pfam" id="PF14520">
    <property type="entry name" value="HHH_5"/>
    <property type="match status" value="1"/>
</dbReference>
<dbReference type="GO" id="GO:0009378">
    <property type="term" value="F:four-way junction helicase activity"/>
    <property type="evidence" value="ECO:0007669"/>
    <property type="project" value="InterPro"/>
</dbReference>
<dbReference type="STRING" id="907348.TresaDRAFT_0428"/>
<evidence type="ECO:0000256" key="6">
    <source>
        <dbReference type="HAMAP-Rule" id="MF_00031"/>
    </source>
</evidence>
<feature type="region of interest" description="Domain III" evidence="6">
    <location>
        <begin position="149"/>
        <end position="204"/>
    </location>
</feature>
<keyword evidence="8" id="KW-0547">Nucleotide-binding</keyword>
<keyword evidence="1 6" id="KW-0963">Cytoplasm</keyword>
<accession>H7EMK6</accession>
<dbReference type="Pfam" id="PF01330">
    <property type="entry name" value="RuvA_N"/>
    <property type="match status" value="1"/>
</dbReference>
<keyword evidence="8" id="KW-0378">Hydrolase</keyword>
<dbReference type="GO" id="GO:0006310">
    <property type="term" value="P:DNA recombination"/>
    <property type="evidence" value="ECO:0007669"/>
    <property type="project" value="UniProtKB-UniRule"/>
</dbReference>
<comment type="similarity">
    <text evidence="6">Belongs to the RuvA family.</text>
</comment>
<dbReference type="OrthoDB" id="5293449at2"/>
<dbReference type="SUPFAM" id="SSF47781">
    <property type="entry name" value="RuvA domain 2-like"/>
    <property type="match status" value="1"/>
</dbReference>
<comment type="domain">
    <text evidence="6">Has three domains with a flexible linker between the domains II and III and assumes an 'L' shape. Domain III is highly mobile and contacts RuvB.</text>
</comment>
<dbReference type="InterPro" id="IPR013849">
    <property type="entry name" value="DNA_helicase_Holl-junc_RuvA_I"/>
</dbReference>
<dbReference type="InterPro" id="IPR003583">
    <property type="entry name" value="Hlx-hairpin-Hlx_DNA-bd_motif"/>
</dbReference>
<dbReference type="Gene3D" id="2.40.50.140">
    <property type="entry name" value="Nucleic acid-binding proteins"/>
    <property type="match status" value="1"/>
</dbReference>
<dbReference type="InterPro" id="IPR012340">
    <property type="entry name" value="NA-bd_OB-fold"/>
</dbReference>
<protein>
    <recommendedName>
        <fullName evidence="6">Holliday junction branch migration complex subunit RuvA</fullName>
    </recommendedName>
</protein>
<feature type="domain" description="Helix-hairpin-helix DNA-binding motif class 1" evidence="7">
    <location>
        <begin position="73"/>
        <end position="92"/>
    </location>
</feature>
<sequence length="204" mass="22252">MFNSLAGTVTGKFPQRLLLDTHGIEWDIIVPDTSLDKIPSVGESARVFVWMQHTDSAMVLFGFASEDDRRMFFDLNKVDGVGPKSAVKIMSSIERGQLASALDSGNISALEKIPGLGKKTAQKMLLALKGKLSLDDSSSSRRESRVPGEFADIVEALSSMGFERRLVEDAVSAISSKLLAENPSMPKKEMEEALFRSAIVELSK</sequence>
<dbReference type="InterPro" id="IPR000085">
    <property type="entry name" value="RuvA"/>
</dbReference>
<keyword evidence="5 6" id="KW-0234">DNA repair</keyword>
<evidence type="ECO:0000313" key="8">
    <source>
        <dbReference type="EMBL" id="EIC01291.1"/>
    </source>
</evidence>
<dbReference type="RefSeq" id="WP_002705570.1">
    <property type="nucleotide sequence ID" value="NZ_AGRW01000051.1"/>
</dbReference>
<dbReference type="HAMAP" id="MF_00031">
    <property type="entry name" value="DNA_HJ_migration_RuvA"/>
    <property type="match status" value="1"/>
</dbReference>
<keyword evidence="2 6" id="KW-0227">DNA damage</keyword>
<dbReference type="NCBIfam" id="TIGR00084">
    <property type="entry name" value="ruvA"/>
    <property type="match status" value="1"/>
</dbReference>
<dbReference type="GO" id="GO:0006281">
    <property type="term" value="P:DNA repair"/>
    <property type="evidence" value="ECO:0007669"/>
    <property type="project" value="UniProtKB-UniRule"/>
</dbReference>
<dbReference type="GO" id="GO:0005737">
    <property type="term" value="C:cytoplasm"/>
    <property type="evidence" value="ECO:0007669"/>
    <property type="project" value="UniProtKB-SubCell"/>
</dbReference>
<name>H7EMK6_9SPIR</name>
<keyword evidence="8" id="KW-0347">Helicase</keyword>
<evidence type="ECO:0000256" key="2">
    <source>
        <dbReference type="ARBA" id="ARBA00022763"/>
    </source>
</evidence>
<keyword evidence="4 6" id="KW-0233">DNA recombination</keyword>
<comment type="subunit">
    <text evidence="6">Homotetramer. Forms an RuvA(8)-RuvB(12)-Holliday junction (HJ) complex. HJ DNA is sandwiched between 2 RuvA tetramers; dsDNA enters through RuvA and exits via RuvB. An RuvB hexamer assembles on each DNA strand where it exits the tetramer. Each RuvB hexamer is contacted by two RuvA subunits (via domain III) on 2 adjacent RuvB subunits; this complex drives branch migration. In the full resolvosome a probable DNA-RuvA(4)-RuvB(12)-RuvC(2) complex forms which resolves the HJ.</text>
</comment>
<evidence type="ECO:0000256" key="1">
    <source>
        <dbReference type="ARBA" id="ARBA00022490"/>
    </source>
</evidence>
<dbReference type="GO" id="GO:0000400">
    <property type="term" value="F:four-way junction DNA binding"/>
    <property type="evidence" value="ECO:0007669"/>
    <property type="project" value="UniProtKB-UniRule"/>
</dbReference>
<evidence type="ECO:0000256" key="3">
    <source>
        <dbReference type="ARBA" id="ARBA00023125"/>
    </source>
</evidence>
<proteinExistence type="inferred from homology"/>